<reference evidence="2 3" key="1">
    <citation type="submission" date="2020-08" db="EMBL/GenBank/DDBJ databases">
        <title>The Agave Microbiome: Exploring the role of microbial communities in plant adaptations to desert environments.</title>
        <authorList>
            <person name="Partida-Martinez L.P."/>
        </authorList>
    </citation>
    <scope>NUCLEOTIDE SEQUENCE [LARGE SCALE GENOMIC DNA]</scope>
    <source>
        <strain evidence="2 3">AT3.9</strain>
    </source>
</reference>
<dbReference type="Proteomes" id="UP000532010">
    <property type="component" value="Unassembled WGS sequence"/>
</dbReference>
<dbReference type="RefSeq" id="WP_183447117.1">
    <property type="nucleotide sequence ID" value="NZ_JACHWB010000001.1"/>
</dbReference>
<dbReference type="AlphaFoldDB" id="A0A7W4YVX3"/>
<evidence type="ECO:0000313" key="2">
    <source>
        <dbReference type="EMBL" id="MBB3017644.1"/>
    </source>
</evidence>
<keyword evidence="3" id="KW-1185">Reference proteome</keyword>
<protein>
    <submittedName>
        <fullName evidence="2">Uncharacterized protein</fullName>
    </submittedName>
</protein>
<organism evidence="2 3">
    <name type="scientific">Microvirga lupini</name>
    <dbReference type="NCBI Taxonomy" id="420324"/>
    <lineage>
        <taxon>Bacteria</taxon>
        <taxon>Pseudomonadati</taxon>
        <taxon>Pseudomonadota</taxon>
        <taxon>Alphaproteobacteria</taxon>
        <taxon>Hyphomicrobiales</taxon>
        <taxon>Methylobacteriaceae</taxon>
        <taxon>Microvirga</taxon>
    </lineage>
</organism>
<evidence type="ECO:0000313" key="3">
    <source>
        <dbReference type="Proteomes" id="UP000532010"/>
    </source>
</evidence>
<name>A0A7W4YVX3_9HYPH</name>
<accession>A0A7W4YVX3</accession>
<sequence>MIRATTLLLAVAAAGLLAKAPAAIMPTRRPEWQPGYDMNALLDDAGRRAERALRKVARRSKLQQLQAQAAGGAA</sequence>
<gene>
    <name evidence="2" type="ORF">FHR70_000684</name>
</gene>
<feature type="chain" id="PRO_5030812965" evidence="1">
    <location>
        <begin position="23"/>
        <end position="74"/>
    </location>
</feature>
<comment type="caution">
    <text evidence="2">The sequence shown here is derived from an EMBL/GenBank/DDBJ whole genome shotgun (WGS) entry which is preliminary data.</text>
</comment>
<proteinExistence type="predicted"/>
<dbReference type="EMBL" id="JACHWB010000001">
    <property type="protein sequence ID" value="MBB3017644.1"/>
    <property type="molecule type" value="Genomic_DNA"/>
</dbReference>
<evidence type="ECO:0000256" key="1">
    <source>
        <dbReference type="SAM" id="SignalP"/>
    </source>
</evidence>
<keyword evidence="1" id="KW-0732">Signal</keyword>
<feature type="signal peptide" evidence="1">
    <location>
        <begin position="1"/>
        <end position="22"/>
    </location>
</feature>